<keyword evidence="2" id="KW-1185">Reference proteome</keyword>
<comment type="caution">
    <text evidence="1">The sequence shown here is derived from an EMBL/GenBank/DDBJ whole genome shotgun (WGS) entry which is preliminary data.</text>
</comment>
<dbReference type="EMBL" id="JAAOCA010000040">
    <property type="protein sequence ID" value="MBD1601727.1"/>
    <property type="molecule type" value="Genomic_DNA"/>
</dbReference>
<name>A0ABR7Z8H5_9PSED</name>
<proteinExistence type="predicted"/>
<accession>A0ABR7Z8H5</accession>
<protein>
    <submittedName>
        <fullName evidence="1">Uncharacterized protein</fullName>
    </submittedName>
</protein>
<reference evidence="1 2" key="1">
    <citation type="journal article" date="2020" name="Insects">
        <title>Bacteria Belonging to Pseudomonas typographi sp. nov. from the Bark Beetle Ips typographus Have Genomic Potential to Aid in the Host Ecology.</title>
        <authorList>
            <person name="Peral-Aranega E."/>
            <person name="Saati-Santamaria Z."/>
            <person name="Kolarik M."/>
            <person name="Rivas R."/>
            <person name="Garcia-Fraile P."/>
        </authorList>
    </citation>
    <scope>NUCLEOTIDE SEQUENCE [LARGE SCALE GENOMIC DNA]</scope>
    <source>
        <strain evidence="1 2">CA3A</strain>
    </source>
</reference>
<dbReference type="RefSeq" id="WP_190425587.1">
    <property type="nucleotide sequence ID" value="NZ_JAAOCA010000040.1"/>
</dbReference>
<evidence type="ECO:0000313" key="1">
    <source>
        <dbReference type="EMBL" id="MBD1601727.1"/>
    </source>
</evidence>
<organism evidence="1 2">
    <name type="scientific">Pseudomonas typographi</name>
    <dbReference type="NCBI Taxonomy" id="2715964"/>
    <lineage>
        <taxon>Bacteria</taxon>
        <taxon>Pseudomonadati</taxon>
        <taxon>Pseudomonadota</taxon>
        <taxon>Gammaproteobacteria</taxon>
        <taxon>Pseudomonadales</taxon>
        <taxon>Pseudomonadaceae</taxon>
        <taxon>Pseudomonas</taxon>
    </lineage>
</organism>
<evidence type="ECO:0000313" key="2">
    <source>
        <dbReference type="Proteomes" id="UP000805841"/>
    </source>
</evidence>
<gene>
    <name evidence="1" type="ORF">HAQ05_23910</name>
</gene>
<dbReference type="Proteomes" id="UP000805841">
    <property type="component" value="Unassembled WGS sequence"/>
</dbReference>
<sequence>MRLVDKHGALLRSLTPAEQAQLEGFAQARLQGREQLQANQWLLGIRAAGQWLACDCQAGQWPMLNVTLNGHTGTLFLKNNPGTPEHAAHCPFAHQGRSETDTDPGLPAAWLAPDIPLKLLADFNDPERGKSRALLLNLLLTWLEAAGLNTVQPNAKRSLAEQFSALRQVAARYPLIERVPASHYLETRLDMKHMMMLKARLQASTAFGRHRRQGLLLDCVSDVRGRKVFAAHAGNGFDFQGHHSLWGGAPCSGPLLAMGVYSPALPGSQFYELIHVATLPVLSRQQLFPVCRAEEREPLHALLRLIEWMASKGLQVSLRRPVLGGHGEDELLLSAAGDRVLAVSLLAQPRGPEPQSDTFKRLADFKSIDTFCKYVAGFFMRGR</sequence>